<sequence>MHTRDEPGINLDTVCNLENTFTFEPPLAIQNNNSDDLLTGLEDISVDEINAEFDALEKQNVVERFKDVDIDGLKILEGNVYNFDKLAQVEAGMVPKSINEEFSVINHGVTIHPALLFYLEHPLLKTSNLKSSEQYFKSEALPLS</sequence>
<name>A0A9P7JIF6_9AGAM</name>
<evidence type="ECO:0000313" key="2">
    <source>
        <dbReference type="Proteomes" id="UP000807769"/>
    </source>
</evidence>
<dbReference type="RefSeq" id="XP_041198175.1">
    <property type="nucleotide sequence ID" value="XM_041339279.1"/>
</dbReference>
<dbReference type="OrthoDB" id="2669765at2759"/>
<dbReference type="EMBL" id="JABBWG010000003">
    <property type="protein sequence ID" value="KAG1824458.1"/>
    <property type="molecule type" value="Genomic_DNA"/>
</dbReference>
<comment type="caution">
    <text evidence="1">The sequence shown here is derived from an EMBL/GenBank/DDBJ whole genome shotgun (WGS) entry which is preliminary data.</text>
</comment>
<keyword evidence="2" id="KW-1185">Reference proteome</keyword>
<protein>
    <submittedName>
        <fullName evidence="1">Uncharacterized protein</fullName>
    </submittedName>
</protein>
<reference evidence="1" key="1">
    <citation type="journal article" date="2020" name="New Phytol.">
        <title>Comparative genomics reveals dynamic genome evolution in host specialist ectomycorrhizal fungi.</title>
        <authorList>
            <person name="Lofgren L.A."/>
            <person name="Nguyen N.H."/>
            <person name="Vilgalys R."/>
            <person name="Ruytinx J."/>
            <person name="Liao H.L."/>
            <person name="Branco S."/>
            <person name="Kuo A."/>
            <person name="LaButti K."/>
            <person name="Lipzen A."/>
            <person name="Andreopoulos W."/>
            <person name="Pangilinan J."/>
            <person name="Riley R."/>
            <person name="Hundley H."/>
            <person name="Na H."/>
            <person name="Barry K."/>
            <person name="Grigoriev I.V."/>
            <person name="Stajich J.E."/>
            <person name="Kennedy P.G."/>
        </authorList>
    </citation>
    <scope>NUCLEOTIDE SEQUENCE</scope>
    <source>
        <strain evidence="1">MN1</strain>
    </source>
</reference>
<gene>
    <name evidence="1" type="ORF">BJ212DRAFT_1475760</name>
</gene>
<dbReference type="AlphaFoldDB" id="A0A9P7JIF6"/>
<dbReference type="GeneID" id="64633295"/>
<evidence type="ECO:0000313" key="1">
    <source>
        <dbReference type="EMBL" id="KAG1824458.1"/>
    </source>
</evidence>
<accession>A0A9P7JIF6</accession>
<proteinExistence type="predicted"/>
<organism evidence="1 2">
    <name type="scientific">Suillus subaureus</name>
    <dbReference type="NCBI Taxonomy" id="48587"/>
    <lineage>
        <taxon>Eukaryota</taxon>
        <taxon>Fungi</taxon>
        <taxon>Dikarya</taxon>
        <taxon>Basidiomycota</taxon>
        <taxon>Agaricomycotina</taxon>
        <taxon>Agaricomycetes</taxon>
        <taxon>Agaricomycetidae</taxon>
        <taxon>Boletales</taxon>
        <taxon>Suillineae</taxon>
        <taxon>Suillaceae</taxon>
        <taxon>Suillus</taxon>
    </lineage>
</organism>
<dbReference type="Proteomes" id="UP000807769">
    <property type="component" value="Unassembled WGS sequence"/>
</dbReference>